<gene>
    <name evidence="1" type="ORF">METZ01_LOCUS516878</name>
</gene>
<name>A0A383F564_9ZZZZ</name>
<reference evidence="1" key="1">
    <citation type="submission" date="2018-05" db="EMBL/GenBank/DDBJ databases">
        <authorList>
            <person name="Lanie J.A."/>
            <person name="Ng W.-L."/>
            <person name="Kazmierczak K.M."/>
            <person name="Andrzejewski T.M."/>
            <person name="Davidsen T.M."/>
            <person name="Wayne K.J."/>
            <person name="Tettelin H."/>
            <person name="Glass J.I."/>
            <person name="Rusch D."/>
            <person name="Podicherti R."/>
            <person name="Tsui H.-C.T."/>
            <person name="Winkler M.E."/>
        </authorList>
    </citation>
    <scope>NUCLEOTIDE SEQUENCE</scope>
</reference>
<feature type="non-terminal residue" evidence="1">
    <location>
        <position position="1"/>
    </location>
</feature>
<proteinExistence type="predicted"/>
<protein>
    <submittedName>
        <fullName evidence="1">Uncharacterized protein</fullName>
    </submittedName>
</protein>
<evidence type="ECO:0000313" key="1">
    <source>
        <dbReference type="EMBL" id="SVE64024.1"/>
    </source>
</evidence>
<dbReference type="AlphaFoldDB" id="A0A383F564"/>
<organism evidence="1">
    <name type="scientific">marine metagenome</name>
    <dbReference type="NCBI Taxonomy" id="408172"/>
    <lineage>
        <taxon>unclassified sequences</taxon>
        <taxon>metagenomes</taxon>
        <taxon>ecological metagenomes</taxon>
    </lineage>
</organism>
<sequence>VFPFQINDTVMLPGVASRPVGVAGEVTSPSIG</sequence>
<feature type="non-terminal residue" evidence="1">
    <location>
        <position position="32"/>
    </location>
</feature>
<accession>A0A383F564</accession>
<dbReference type="EMBL" id="UINC01231479">
    <property type="protein sequence ID" value="SVE64024.1"/>
    <property type="molecule type" value="Genomic_DNA"/>
</dbReference>